<evidence type="ECO:0000256" key="1">
    <source>
        <dbReference type="SAM" id="Phobius"/>
    </source>
</evidence>
<accession>A0A3B0R949</accession>
<sequence length="45" mass="4984">EASESIAKTEGLSSFFWLLTIVAVSLGVFSLLMYPIIKKLMHGVR</sequence>
<keyword evidence="1" id="KW-1133">Transmembrane helix</keyword>
<proteinExistence type="predicted"/>
<name>A0A3B0R949_9ZZZZ</name>
<keyword evidence="1" id="KW-0812">Transmembrane</keyword>
<gene>
    <name evidence="2" type="ORF">MNBD_BACTEROID02-1439</name>
</gene>
<dbReference type="AlphaFoldDB" id="A0A3B0R949"/>
<keyword evidence="1" id="KW-0472">Membrane</keyword>
<dbReference type="EMBL" id="UOEB01000235">
    <property type="protein sequence ID" value="VAV85566.1"/>
    <property type="molecule type" value="Genomic_DNA"/>
</dbReference>
<feature type="non-terminal residue" evidence="2">
    <location>
        <position position="1"/>
    </location>
</feature>
<protein>
    <submittedName>
        <fullName evidence="2">Uncharacterized protein</fullName>
    </submittedName>
</protein>
<reference evidence="2" key="1">
    <citation type="submission" date="2018-06" db="EMBL/GenBank/DDBJ databases">
        <authorList>
            <person name="Zhirakovskaya E."/>
        </authorList>
    </citation>
    <scope>NUCLEOTIDE SEQUENCE</scope>
</reference>
<evidence type="ECO:0000313" key="2">
    <source>
        <dbReference type="EMBL" id="VAV85566.1"/>
    </source>
</evidence>
<organism evidence="2">
    <name type="scientific">hydrothermal vent metagenome</name>
    <dbReference type="NCBI Taxonomy" id="652676"/>
    <lineage>
        <taxon>unclassified sequences</taxon>
        <taxon>metagenomes</taxon>
        <taxon>ecological metagenomes</taxon>
    </lineage>
</organism>
<feature type="transmembrane region" description="Helical" evidence="1">
    <location>
        <begin position="15"/>
        <end position="37"/>
    </location>
</feature>